<evidence type="ECO:0000256" key="2">
    <source>
        <dbReference type="ARBA" id="ARBA00008170"/>
    </source>
</evidence>
<evidence type="ECO:0000256" key="7">
    <source>
        <dbReference type="ARBA" id="ARBA00023065"/>
    </source>
</evidence>
<feature type="transmembrane region" description="Helical" evidence="10">
    <location>
        <begin position="512"/>
        <end position="537"/>
    </location>
</feature>
<feature type="transmembrane region" description="Helical" evidence="10">
    <location>
        <begin position="815"/>
        <end position="837"/>
    </location>
</feature>
<feature type="transmembrane region" description="Helical" evidence="10">
    <location>
        <begin position="319"/>
        <end position="352"/>
    </location>
</feature>
<sequence>MSEDNSAKQSPRGRERDSYFSQTPNSNQPVAPSGVQGSGSNMSSPIMRAKSSSKLRKGKPKPPHLKRTMSKTGSDMGRDGDPNAAANHYKLVYSVDDDLNDDIVEEVDDEPANFTAGNARAGLPKADRDYIEGYQDALRSLQQRRGRSVTSQEHRNPQFQEEQLAQQVAALSSGSRSKQVTTPGAARSDVAKVPSGPVDQDLDFGISNEATEDPRRKRSVTTIDENSILLDDDGTTGPADRTEVFSDDNGGDDKSINSTSSSDTLESLNLRERQDAINSTHPFGIKIWKPSLYKKKRSVATRAEEDIHDYDLREPTYRIFWGVLLCNFVWSLTFGVLLYLVCLVGCGLVFLFSGFGFHRSSRRYVKLLYAVAKYWLSPFGIFVLLNKDKNYMEEDELDGRSLVEFQRWREQEEGRLFFAPPRRYTTNVESRPLLKDHKGRPMSEIYSNLDRPVTELLNESIAGGSSNNNNSNSDAADTSAIDDDIQEDEEETEINDIKKRFFGRGSWSSGRFMFYVFFYVILQPILFILSLFCWLFVFTIPMAKITDTICDHLRRHPLALHFEPEKEYYASQGNEGFQKKRKHQSIIMCTYRCCGFHYYKYTIDGTNIFFINLLFTVAFVIFDFYFLRETLELEAWYTDPTFIFCACLFSVIPLAYFIGQAVASISAQSSMGVGAVINAFFSTVVEIFLYCVALNQSKGKLVEGSLIGSILGGVLLLPGLSMCGGAWKRKTQRYNPRSAGVSSTMLLFAMVIMFAPSMFYQIYGSYEIKCYKCSVEMFAPQTPFVSKPDIGIPNDCTKCRFIQPVLKLDSLYSQIIKPFSVIVAFALFIAYVCGLYFTLRTHASLIWATNSHEVAANPKREEFQYSARSPSVLSLDLPKGSKVGVIDANSKVYQLPSPSADVAKQRLPKVQSNAKSQFSQLASPVNGPPSSNVVPGTPGASHVPPAGTPSVSTHGRPSKKASILLGKEELGDDEEGGGHDAPNWSKKKSTVILLGATLAYAIIAEILVDCVDAVLVNFPINPKFLGLTVFALVPNTTEFLNAISFAVSGNVALSMEIGSAYALQVVLIQIPSLVIYTIYKNFDDVNKLFPLVFPRWDIIATLMSIFLFTYIYAEGKSNYFKGVILILIYVVIMIGFWFNDQIEALESFGSVNAMALQHSISYQGLGGIF</sequence>
<feature type="transmembrane region" description="Helical" evidence="10">
    <location>
        <begin position="991"/>
        <end position="1018"/>
    </location>
</feature>
<dbReference type="InterPro" id="IPR044880">
    <property type="entry name" value="NCX_ion-bd_dom_sf"/>
</dbReference>
<keyword evidence="3" id="KW-0813">Transport</keyword>
<comment type="subcellular location">
    <subcellularLocation>
        <location evidence="1">Endomembrane system</location>
        <topology evidence="1">Multi-pass membrane protein</topology>
    </subcellularLocation>
</comment>
<evidence type="ECO:0000256" key="4">
    <source>
        <dbReference type="ARBA" id="ARBA00022553"/>
    </source>
</evidence>
<dbReference type="FunFam" id="1.20.1420.30:FF:000014">
    <property type="entry name" value="Cation/H+ exchanger protein 2"/>
    <property type="match status" value="1"/>
</dbReference>
<dbReference type="Proteomes" id="UP000837801">
    <property type="component" value="Unassembled WGS sequence"/>
</dbReference>
<evidence type="ECO:0000256" key="8">
    <source>
        <dbReference type="ARBA" id="ARBA00023136"/>
    </source>
</evidence>
<keyword evidence="7" id="KW-0406">Ion transport</keyword>
<feature type="domain" description="Inner membrane component" evidence="12">
    <location>
        <begin position="325"/>
        <end position="380"/>
    </location>
</feature>
<feature type="domain" description="Sodium/calcium exchanger membrane region" evidence="11">
    <location>
        <begin position="989"/>
        <end position="1137"/>
    </location>
</feature>
<dbReference type="InterPro" id="IPR004837">
    <property type="entry name" value="NaCa_Exmemb"/>
</dbReference>
<evidence type="ECO:0000256" key="10">
    <source>
        <dbReference type="SAM" id="Phobius"/>
    </source>
</evidence>
<evidence type="ECO:0000256" key="9">
    <source>
        <dbReference type="SAM" id="MobiDB-lite"/>
    </source>
</evidence>
<evidence type="ECO:0000256" key="6">
    <source>
        <dbReference type="ARBA" id="ARBA00022989"/>
    </source>
</evidence>
<feature type="compositionally biased region" description="Low complexity" evidence="9">
    <location>
        <begin position="158"/>
        <end position="171"/>
    </location>
</feature>
<dbReference type="Pfam" id="PF03733">
    <property type="entry name" value="YccF"/>
    <property type="match status" value="1"/>
</dbReference>
<dbReference type="GO" id="GO:0005774">
    <property type="term" value="C:vacuolar membrane"/>
    <property type="evidence" value="ECO:0007669"/>
    <property type="project" value="UniProtKB-ARBA"/>
</dbReference>
<dbReference type="GO" id="GO:0006874">
    <property type="term" value="P:intracellular calcium ion homeostasis"/>
    <property type="evidence" value="ECO:0007669"/>
    <property type="project" value="TreeGrafter"/>
</dbReference>
<dbReference type="EMBL" id="CAKXYY010000045">
    <property type="protein sequence ID" value="CAH2356048.1"/>
    <property type="molecule type" value="Genomic_DNA"/>
</dbReference>
<feature type="region of interest" description="Disordered" evidence="9">
    <location>
        <begin position="108"/>
        <end position="127"/>
    </location>
</feature>
<dbReference type="PANTHER" id="PTHR31503:SF10">
    <property type="entry name" value="VNX1 PROTEIN"/>
    <property type="match status" value="1"/>
</dbReference>
<dbReference type="InterPro" id="IPR004713">
    <property type="entry name" value="CaH_exchang"/>
</dbReference>
<reference evidence="13" key="1">
    <citation type="submission" date="2022-03" db="EMBL/GenBank/DDBJ databases">
        <authorList>
            <person name="Legras J.-L."/>
            <person name="Devillers H."/>
            <person name="Grondin C."/>
        </authorList>
    </citation>
    <scope>NUCLEOTIDE SEQUENCE</scope>
    <source>
        <strain evidence="13">CLIB 1423</strain>
    </source>
</reference>
<feature type="transmembrane region" description="Helical" evidence="10">
    <location>
        <begin position="640"/>
        <end position="659"/>
    </location>
</feature>
<feature type="domain" description="Sodium/calcium exchanger membrane region" evidence="11">
    <location>
        <begin position="641"/>
        <end position="757"/>
    </location>
</feature>
<dbReference type="Gene3D" id="1.20.1420.30">
    <property type="entry name" value="NCX, central ion-binding region"/>
    <property type="match status" value="2"/>
</dbReference>
<dbReference type="PANTHER" id="PTHR31503">
    <property type="entry name" value="VACUOLAR CALCIUM ION TRANSPORTER"/>
    <property type="match status" value="1"/>
</dbReference>
<dbReference type="AlphaFoldDB" id="A0A9P0W1X0"/>
<keyword evidence="14" id="KW-1185">Reference proteome</keyword>
<feature type="region of interest" description="Disordered" evidence="9">
    <location>
        <begin position="1"/>
        <end position="84"/>
    </location>
</feature>
<dbReference type="GO" id="GO:0015369">
    <property type="term" value="F:calcium:proton antiporter activity"/>
    <property type="evidence" value="ECO:0007669"/>
    <property type="project" value="TreeGrafter"/>
</dbReference>
<evidence type="ECO:0000256" key="1">
    <source>
        <dbReference type="ARBA" id="ARBA00004127"/>
    </source>
</evidence>
<feature type="transmembrane region" description="Helical" evidence="10">
    <location>
        <begin position="1024"/>
        <end position="1047"/>
    </location>
</feature>
<feature type="compositionally biased region" description="Acidic residues" evidence="9">
    <location>
        <begin position="480"/>
        <end position="489"/>
    </location>
</feature>
<keyword evidence="4" id="KW-0597">Phosphoprotein</keyword>
<feature type="transmembrane region" description="Helical" evidence="10">
    <location>
        <begin position="1059"/>
        <end position="1079"/>
    </location>
</feature>
<keyword evidence="5 10" id="KW-0812">Transmembrane</keyword>
<keyword evidence="6 10" id="KW-1133">Transmembrane helix</keyword>
<feature type="compositionally biased region" description="Low complexity" evidence="9">
    <location>
        <begin position="460"/>
        <end position="479"/>
    </location>
</feature>
<feature type="region of interest" description="Disordered" evidence="9">
    <location>
        <begin position="460"/>
        <end position="489"/>
    </location>
</feature>
<dbReference type="OrthoDB" id="16982at2759"/>
<evidence type="ECO:0000256" key="3">
    <source>
        <dbReference type="ARBA" id="ARBA00022448"/>
    </source>
</evidence>
<evidence type="ECO:0000259" key="12">
    <source>
        <dbReference type="Pfam" id="PF03733"/>
    </source>
</evidence>
<evidence type="ECO:0000259" key="11">
    <source>
        <dbReference type="Pfam" id="PF01699"/>
    </source>
</evidence>
<keyword evidence="8 10" id="KW-0472">Membrane</keyword>
<accession>A0A9P0W1X0</accession>
<feature type="transmembrane region" description="Helical" evidence="10">
    <location>
        <begin position="1119"/>
        <end position="1138"/>
    </location>
</feature>
<comment type="caution">
    <text evidence="13">The sequence shown here is derived from an EMBL/GenBank/DDBJ whole genome shotgun (WGS) entry which is preliminary data.</text>
</comment>
<feature type="transmembrane region" description="Helical" evidence="10">
    <location>
        <begin position="364"/>
        <end position="385"/>
    </location>
</feature>
<feature type="region of interest" description="Disordered" evidence="9">
    <location>
        <begin position="918"/>
        <end position="958"/>
    </location>
</feature>
<feature type="compositionally biased region" description="Basic residues" evidence="9">
    <location>
        <begin position="51"/>
        <end position="69"/>
    </location>
</feature>
<feature type="compositionally biased region" description="Polar residues" evidence="9">
    <location>
        <begin position="172"/>
        <end position="182"/>
    </location>
</feature>
<dbReference type="GO" id="GO:0012505">
    <property type="term" value="C:endomembrane system"/>
    <property type="evidence" value="ECO:0007669"/>
    <property type="project" value="UniProtKB-SubCell"/>
</dbReference>
<proteinExistence type="inferred from homology"/>
<dbReference type="Pfam" id="PF01699">
    <property type="entry name" value="Na_Ca_ex"/>
    <property type="match status" value="2"/>
</dbReference>
<feature type="transmembrane region" description="Helical" evidence="10">
    <location>
        <begin position="608"/>
        <end position="628"/>
    </location>
</feature>
<feature type="transmembrane region" description="Helical" evidence="10">
    <location>
        <begin position="1091"/>
        <end position="1112"/>
    </location>
</feature>
<feature type="compositionally biased region" description="Polar residues" evidence="9">
    <location>
        <begin position="19"/>
        <end position="30"/>
    </location>
</feature>
<evidence type="ECO:0000313" key="13">
    <source>
        <dbReference type="EMBL" id="CAH2356048.1"/>
    </source>
</evidence>
<organism evidence="13 14">
    <name type="scientific">[Candida] railenensis</name>
    <dbReference type="NCBI Taxonomy" id="45579"/>
    <lineage>
        <taxon>Eukaryota</taxon>
        <taxon>Fungi</taxon>
        <taxon>Dikarya</taxon>
        <taxon>Ascomycota</taxon>
        <taxon>Saccharomycotina</taxon>
        <taxon>Pichiomycetes</taxon>
        <taxon>Debaryomycetaceae</taxon>
        <taxon>Kurtzmaniella</taxon>
    </lineage>
</organism>
<name>A0A9P0W1X0_9ASCO</name>
<feature type="transmembrane region" description="Helical" evidence="10">
    <location>
        <begin position="739"/>
        <end position="759"/>
    </location>
</feature>
<evidence type="ECO:0000313" key="14">
    <source>
        <dbReference type="Proteomes" id="UP000837801"/>
    </source>
</evidence>
<feature type="transmembrane region" description="Helical" evidence="10">
    <location>
        <begin position="671"/>
        <end position="695"/>
    </location>
</feature>
<comment type="similarity">
    <text evidence="2">Belongs to the Ca(2+):cation antiporter (CaCA) (TC 2.A.19) family.</text>
</comment>
<feature type="compositionally biased region" description="Low complexity" evidence="9">
    <location>
        <begin position="923"/>
        <end position="936"/>
    </location>
</feature>
<protein>
    <submittedName>
        <fullName evidence="13">Low affinity vacuolar monovalent cation/H(+) antiporter</fullName>
    </submittedName>
</protein>
<dbReference type="InterPro" id="IPR005185">
    <property type="entry name" value="YccF"/>
</dbReference>
<gene>
    <name evidence="13" type="ORF">CLIB1423_45S00166</name>
</gene>
<feature type="transmembrane region" description="Helical" evidence="10">
    <location>
        <begin position="707"/>
        <end position="727"/>
    </location>
</feature>
<feature type="region of interest" description="Disordered" evidence="9">
    <location>
        <begin position="141"/>
        <end position="264"/>
    </location>
</feature>
<evidence type="ECO:0000256" key="5">
    <source>
        <dbReference type="ARBA" id="ARBA00022692"/>
    </source>
</evidence>